<dbReference type="OrthoDB" id="424543at2759"/>
<dbReference type="InterPro" id="IPR000477">
    <property type="entry name" value="RT_dom"/>
</dbReference>
<evidence type="ECO:0000313" key="3">
    <source>
        <dbReference type="Proteomes" id="UP000594262"/>
    </source>
</evidence>
<dbReference type="AlphaFoldDB" id="A0A7M5UFD0"/>
<sequence length="358" mass="41242">MSKAFDSLNRNKLLHDLQSTISPDELHIIAVLLNVSLSVEYHQTLSSEFATDTGAPQGDCVSANEFTYYLAKALHPLKNHQIPNHPDALPTVPSIPADHLTDHNYAIVTEKEQIDIEMEYADDIGKVTSDYRALQKFKQTVPTELEKRDLVINQDKTEQFTITRSNNEWKKCKYLGSMLDTSEDIKRRKGISISAANKLRTLFCHKKLTTQTKMSAFTTYIEPIFLYNCELWSLTTCQAENSIDAFQRRLLRTFVLNVSWPEIVKNAEVYQKTNAVKWSKRIKSRRLKWLGTVLRANSSTPMKKALEYANTKYQRPRGKPTTTWLSVVKNDLKTLNIEWDDAIEIAKNTKEWNIIINR</sequence>
<evidence type="ECO:0000259" key="1">
    <source>
        <dbReference type="PROSITE" id="PS50878"/>
    </source>
</evidence>
<reference evidence="2" key="1">
    <citation type="submission" date="2021-01" db="UniProtKB">
        <authorList>
            <consortium name="EnsemblMetazoa"/>
        </authorList>
    </citation>
    <scope>IDENTIFICATION</scope>
</reference>
<organism evidence="2 3">
    <name type="scientific">Clytia hemisphaerica</name>
    <dbReference type="NCBI Taxonomy" id="252671"/>
    <lineage>
        <taxon>Eukaryota</taxon>
        <taxon>Metazoa</taxon>
        <taxon>Cnidaria</taxon>
        <taxon>Hydrozoa</taxon>
        <taxon>Hydroidolina</taxon>
        <taxon>Leptothecata</taxon>
        <taxon>Obeliida</taxon>
        <taxon>Clytiidae</taxon>
        <taxon>Clytia</taxon>
    </lineage>
</organism>
<dbReference type="Pfam" id="PF00078">
    <property type="entry name" value="RVT_1"/>
    <property type="match status" value="1"/>
</dbReference>
<dbReference type="RefSeq" id="XP_066914927.1">
    <property type="nucleotide sequence ID" value="XM_067058826.1"/>
</dbReference>
<evidence type="ECO:0000313" key="2">
    <source>
        <dbReference type="EnsemblMetazoa" id="CLYHEMP009891.1"/>
    </source>
</evidence>
<dbReference type="EnsemblMetazoa" id="CLYHEMT009891.1">
    <property type="protein sequence ID" value="CLYHEMP009891.1"/>
    <property type="gene ID" value="CLYHEMG009891"/>
</dbReference>
<accession>A0A7M5UFD0</accession>
<feature type="domain" description="Reverse transcriptase" evidence="1">
    <location>
        <begin position="1"/>
        <end position="179"/>
    </location>
</feature>
<dbReference type="GeneID" id="136802108"/>
<proteinExistence type="predicted"/>
<dbReference type="PANTHER" id="PTHR47027:SF20">
    <property type="entry name" value="REVERSE TRANSCRIPTASE-LIKE PROTEIN WITH RNA-DIRECTED DNA POLYMERASE DOMAIN"/>
    <property type="match status" value="1"/>
</dbReference>
<dbReference type="PANTHER" id="PTHR47027">
    <property type="entry name" value="REVERSE TRANSCRIPTASE DOMAIN-CONTAINING PROTEIN"/>
    <property type="match status" value="1"/>
</dbReference>
<dbReference type="Proteomes" id="UP000594262">
    <property type="component" value="Unplaced"/>
</dbReference>
<keyword evidence="3" id="KW-1185">Reference proteome</keyword>
<protein>
    <recommendedName>
        <fullName evidence="1">Reverse transcriptase domain-containing protein</fullName>
    </recommendedName>
</protein>
<dbReference type="PROSITE" id="PS50878">
    <property type="entry name" value="RT_POL"/>
    <property type="match status" value="1"/>
</dbReference>
<name>A0A7M5UFD0_9CNID</name>